<reference evidence="3 4" key="1">
    <citation type="submission" date="2024-04" db="EMBL/GenBank/DDBJ databases">
        <title>Phyllosticta paracitricarpa is synonymous to the EU quarantine fungus P. citricarpa based on phylogenomic analyses.</title>
        <authorList>
            <consortium name="Lawrence Berkeley National Laboratory"/>
            <person name="Van Ingen-Buijs V.A."/>
            <person name="Van Westerhoven A.C."/>
            <person name="Haridas S."/>
            <person name="Skiadas P."/>
            <person name="Martin F."/>
            <person name="Groenewald J.Z."/>
            <person name="Crous P.W."/>
            <person name="Seidl M.F."/>
        </authorList>
    </citation>
    <scope>NUCLEOTIDE SEQUENCE [LARGE SCALE GENOMIC DNA]</scope>
    <source>
        <strain evidence="3 4">CBS 123371</strain>
    </source>
</reference>
<gene>
    <name evidence="3" type="ORF">IWZ03DRAFT_424970</name>
</gene>
<evidence type="ECO:0000313" key="3">
    <source>
        <dbReference type="EMBL" id="KAK7514985.1"/>
    </source>
</evidence>
<dbReference type="EMBL" id="JBBPHU010000008">
    <property type="protein sequence ID" value="KAK7514985.1"/>
    <property type="molecule type" value="Genomic_DNA"/>
</dbReference>
<feature type="compositionally biased region" description="Low complexity" evidence="2">
    <location>
        <begin position="50"/>
        <end position="60"/>
    </location>
</feature>
<keyword evidence="4" id="KW-1185">Reference proteome</keyword>
<feature type="coiled-coil region" evidence="1">
    <location>
        <begin position="96"/>
        <end position="130"/>
    </location>
</feature>
<evidence type="ECO:0000313" key="4">
    <source>
        <dbReference type="Proteomes" id="UP001363622"/>
    </source>
</evidence>
<accession>A0ABR1KIK9</accession>
<keyword evidence="1" id="KW-0175">Coiled coil</keyword>
<comment type="caution">
    <text evidence="3">The sequence shown here is derived from an EMBL/GenBank/DDBJ whole genome shotgun (WGS) entry which is preliminary data.</text>
</comment>
<dbReference type="Proteomes" id="UP001363622">
    <property type="component" value="Unassembled WGS sequence"/>
</dbReference>
<organism evidence="3 4">
    <name type="scientific">Phyllosticta citriasiana</name>
    <dbReference type="NCBI Taxonomy" id="595635"/>
    <lineage>
        <taxon>Eukaryota</taxon>
        <taxon>Fungi</taxon>
        <taxon>Dikarya</taxon>
        <taxon>Ascomycota</taxon>
        <taxon>Pezizomycotina</taxon>
        <taxon>Dothideomycetes</taxon>
        <taxon>Dothideomycetes incertae sedis</taxon>
        <taxon>Botryosphaeriales</taxon>
        <taxon>Phyllostictaceae</taxon>
        <taxon>Phyllosticta</taxon>
    </lineage>
</organism>
<sequence length="447" mass="51768">MAKSRSAKHKRSEQTGEQFNPAKRAKSTSEMKKSHSVGQGGSEDEESCQSPTSKTSLSTLPEDDRDLFQLVGLLKSEVERQNTGIEEVLALQRGQRPKFEEIAAQWSQEKEELEQKLVDKEREMDECVTELQLFHEKSLKCEDSKWMPEGDQSIAFAVKDLQSSIRTWARKYSVDSFENLFPWKQPKDEFYKQQAFFRQVLRITSIKDFQSLKEMENPFLVFAALLSDFILRAIFEDPFFHWRDPSNMKGEFTFRVMAKKMFEEMLSDDVVNAVTFRVNILRHNFPESSCPHTNRAAPDEFLCPRSVSKDGLKSIYNYLRQTFLDGPPPLWIPREMDDSESLEMNQALGQVLHRAGNLHLRLMTHRTLFEWMQPQTVAGKSFKAKDSALQADQINDVLDQKDETWNGEKIQMVVGTGLMARGDAFGNDFSRRRLIAPSRVYLQNYWS</sequence>
<evidence type="ECO:0000256" key="1">
    <source>
        <dbReference type="SAM" id="Coils"/>
    </source>
</evidence>
<proteinExistence type="predicted"/>
<feature type="compositionally biased region" description="Basic residues" evidence="2">
    <location>
        <begin position="1"/>
        <end position="11"/>
    </location>
</feature>
<feature type="region of interest" description="Disordered" evidence="2">
    <location>
        <begin position="1"/>
        <end position="61"/>
    </location>
</feature>
<name>A0ABR1KIK9_9PEZI</name>
<protein>
    <submittedName>
        <fullName evidence="3">Uncharacterized protein</fullName>
    </submittedName>
</protein>
<evidence type="ECO:0000256" key="2">
    <source>
        <dbReference type="SAM" id="MobiDB-lite"/>
    </source>
</evidence>